<dbReference type="SUPFAM" id="SSF160909">
    <property type="entry name" value="ATP12-like"/>
    <property type="match status" value="1"/>
</dbReference>
<organism evidence="4 5">
    <name type="scientific">Acetobacter fallax</name>
    <dbReference type="NCBI Taxonomy" id="1737473"/>
    <lineage>
        <taxon>Bacteria</taxon>
        <taxon>Pseudomonadati</taxon>
        <taxon>Pseudomonadota</taxon>
        <taxon>Alphaproteobacteria</taxon>
        <taxon>Acetobacterales</taxon>
        <taxon>Acetobacteraceae</taxon>
        <taxon>Acetobacter</taxon>
    </lineage>
</organism>
<dbReference type="InterPro" id="IPR011419">
    <property type="entry name" value="ATP12_ATP_synth-F1-assembly"/>
</dbReference>
<dbReference type="EMBL" id="WOSW01000032">
    <property type="protein sequence ID" value="NHO33594.1"/>
    <property type="molecule type" value="Genomic_DNA"/>
</dbReference>
<comment type="caution">
    <text evidence="4">The sequence shown here is derived from an EMBL/GenBank/DDBJ whole genome shotgun (WGS) entry which is preliminary data.</text>
</comment>
<evidence type="ECO:0000256" key="3">
    <source>
        <dbReference type="ARBA" id="ARBA00023186"/>
    </source>
</evidence>
<name>A0ABX0KAZ7_9PROT</name>
<evidence type="ECO:0000256" key="1">
    <source>
        <dbReference type="ARBA" id="ARBA00008231"/>
    </source>
</evidence>
<evidence type="ECO:0008006" key="6">
    <source>
        <dbReference type="Google" id="ProtNLM"/>
    </source>
</evidence>
<keyword evidence="2" id="KW-0809">Transit peptide</keyword>
<dbReference type="InterPro" id="IPR023335">
    <property type="entry name" value="ATP12_ortho_dom_sf"/>
</dbReference>
<dbReference type="Proteomes" id="UP000615326">
    <property type="component" value="Unassembled WGS sequence"/>
</dbReference>
<dbReference type="RefSeq" id="WP_173578102.1">
    <property type="nucleotide sequence ID" value="NZ_WOSW01000032.1"/>
</dbReference>
<evidence type="ECO:0000256" key="2">
    <source>
        <dbReference type="ARBA" id="ARBA00022946"/>
    </source>
</evidence>
<sequence length="253" mass="26720">MTGVVRPPAGNDTRRKRFWIRAGVVAGPEGFGVMLDGKPVLLPGRKALCVASKPLAEALAAEWQAAGSDDPEKRFGPDALPLTRIAGTMIERVEPDRAHSVATLAGYGAHDLLCYRAEDAEPVAALQNEAWQPWLDWLEKRHGIHLCVTTGIMPAVQSPEALAALAELLGGQPDAVLAGLGVAVPALGSLVLGLAVAEGVLKTRDAVRAASVDEREQMRRWGEDAAVLDRIAVMAADVADAERFMTLAAEGAL</sequence>
<keyword evidence="5" id="KW-1185">Reference proteome</keyword>
<dbReference type="Gene3D" id="3.30.2180.10">
    <property type="entry name" value="ATP12-like"/>
    <property type="match status" value="1"/>
</dbReference>
<comment type="similarity">
    <text evidence="1">Belongs to the ATP12 family.</text>
</comment>
<keyword evidence="3" id="KW-0143">Chaperone</keyword>
<evidence type="ECO:0000313" key="4">
    <source>
        <dbReference type="EMBL" id="NHO33594.1"/>
    </source>
</evidence>
<dbReference type="InterPro" id="IPR042272">
    <property type="entry name" value="ATP12_ATP_synth-F1-assembly_N"/>
</dbReference>
<reference evidence="4 5" key="1">
    <citation type="journal article" date="2020" name="Int. J. Syst. Evol. Microbiol.">
        <title>Novel acetic acid bacteria from cider fermentations: Acetobacter conturbans sp. nov. and Acetobacter fallax sp. nov.</title>
        <authorList>
            <person name="Sombolestani A.S."/>
            <person name="Cleenwerck I."/>
            <person name="Cnockaert M."/>
            <person name="Borremans W."/>
            <person name="Wieme A.D."/>
            <person name="De Vuyst L."/>
            <person name="Vandamme P."/>
        </authorList>
    </citation>
    <scope>NUCLEOTIDE SEQUENCE [LARGE SCALE GENOMIC DNA]</scope>
    <source>
        <strain evidence="4 5">LMG 1637</strain>
    </source>
</reference>
<evidence type="ECO:0000313" key="5">
    <source>
        <dbReference type="Proteomes" id="UP000615326"/>
    </source>
</evidence>
<dbReference type="Pfam" id="PF07542">
    <property type="entry name" value="ATP12"/>
    <property type="match status" value="1"/>
</dbReference>
<accession>A0ABX0KAZ7</accession>
<proteinExistence type="inferred from homology"/>
<dbReference type="PANTHER" id="PTHR21013:SF10">
    <property type="entry name" value="ATP SYNTHASE MITOCHONDRIAL F1 COMPLEX ASSEMBLY FACTOR 2"/>
    <property type="match status" value="1"/>
</dbReference>
<dbReference type="Gene3D" id="1.10.3580.10">
    <property type="entry name" value="ATP12 ATPase"/>
    <property type="match status" value="1"/>
</dbReference>
<gene>
    <name evidence="4" type="ORF">GOB84_13715</name>
</gene>
<protein>
    <recommendedName>
        <fullName evidence="6">ATP synthase F1 mitochondrial assembly chaperone ATP12</fullName>
    </recommendedName>
</protein>
<dbReference type="PANTHER" id="PTHR21013">
    <property type="entry name" value="ATP SYNTHASE MITOCHONDRIAL F1 COMPLEX ASSEMBLY FACTOR 2/ATP12 PROTEIN, MITOCHONDRIAL PRECURSOR"/>
    <property type="match status" value="1"/>
</dbReference>